<keyword evidence="1" id="KW-0732">Signal</keyword>
<dbReference type="Pfam" id="PF18915">
    <property type="entry name" value="DUF5667"/>
    <property type="match status" value="1"/>
</dbReference>
<evidence type="ECO:0000259" key="2">
    <source>
        <dbReference type="Pfam" id="PF18915"/>
    </source>
</evidence>
<reference evidence="3 4" key="1">
    <citation type="journal article" date="2016" name="Nat. Commun.">
        <title>Thousands of microbial genomes shed light on interconnected biogeochemical processes in an aquifer system.</title>
        <authorList>
            <person name="Anantharaman K."/>
            <person name="Brown C.T."/>
            <person name="Hug L.A."/>
            <person name="Sharon I."/>
            <person name="Castelle C.J."/>
            <person name="Probst A.J."/>
            <person name="Thomas B.C."/>
            <person name="Singh A."/>
            <person name="Wilkins M.J."/>
            <person name="Karaoz U."/>
            <person name="Brodie E.L."/>
            <person name="Williams K.H."/>
            <person name="Hubbard S.S."/>
            <person name="Banfield J.F."/>
        </authorList>
    </citation>
    <scope>NUCLEOTIDE SEQUENCE [LARGE SCALE GENOMIC DNA]</scope>
</reference>
<evidence type="ECO:0000313" key="3">
    <source>
        <dbReference type="EMBL" id="OGZ58764.1"/>
    </source>
</evidence>
<comment type="caution">
    <text evidence="3">The sequence shown here is derived from an EMBL/GenBank/DDBJ whole genome shotgun (WGS) entry which is preliminary data.</text>
</comment>
<proteinExistence type="predicted"/>
<dbReference type="AlphaFoldDB" id="A0A1G2H8F5"/>
<gene>
    <name evidence="3" type="ORF">A2827_00570</name>
</gene>
<dbReference type="Proteomes" id="UP000177932">
    <property type="component" value="Unassembled WGS sequence"/>
</dbReference>
<dbReference type="EMBL" id="MHOD01000001">
    <property type="protein sequence ID" value="OGZ58764.1"/>
    <property type="molecule type" value="Genomic_DNA"/>
</dbReference>
<evidence type="ECO:0000256" key="1">
    <source>
        <dbReference type="SAM" id="SignalP"/>
    </source>
</evidence>
<feature type="chain" id="PRO_5009583085" description="DUF5667 domain-containing protein" evidence="1">
    <location>
        <begin position="22"/>
        <end position="285"/>
    </location>
</feature>
<protein>
    <recommendedName>
        <fullName evidence="2">DUF5667 domain-containing protein</fullName>
    </recommendedName>
</protein>
<accession>A0A1G2H8F5</accession>
<organism evidence="3 4">
    <name type="scientific">Candidatus Spechtbacteria bacterium RIFCSPHIGHO2_01_FULL_43_30</name>
    <dbReference type="NCBI Taxonomy" id="1802158"/>
    <lineage>
        <taxon>Bacteria</taxon>
        <taxon>Candidatus Spechtiibacteriota</taxon>
    </lineage>
</organism>
<name>A0A1G2H8F5_9BACT</name>
<sequence length="285" mass="31266">MSKFLATIVMLGAGVGGVSFAAEDSLPGDQLYPVKIYFTENVKSALSLDPESDANTEAAKIGKRLEEAGKLALKGRLSQNIADKLDAQFQKHLQKMSEIADKLEEQGKLEAANQIRSRLESILIAHEEILQEITENALTRPEIKEIVAKVKNQIQTQFADNEELRIRIEDKLRSKIGPAVQTAAEGKLSAAENKLDEVESFVEKKSDTLSPEAKMKIDAAITAARNAITDGKTKLNSEQYAEAFLLFQKSIALSQQAKIMAAIHSELAEQDLETDNNELEDNGGE</sequence>
<dbReference type="InterPro" id="IPR043725">
    <property type="entry name" value="DUF5667"/>
</dbReference>
<feature type="domain" description="DUF5667" evidence="2">
    <location>
        <begin position="25"/>
        <end position="118"/>
    </location>
</feature>
<evidence type="ECO:0000313" key="4">
    <source>
        <dbReference type="Proteomes" id="UP000177932"/>
    </source>
</evidence>
<feature type="signal peptide" evidence="1">
    <location>
        <begin position="1"/>
        <end position="21"/>
    </location>
</feature>